<evidence type="ECO:0000256" key="1">
    <source>
        <dbReference type="ARBA" id="ARBA00012528"/>
    </source>
</evidence>
<dbReference type="Gene3D" id="3.30.70.270">
    <property type="match status" value="1"/>
</dbReference>
<keyword evidence="3" id="KW-0812">Transmembrane</keyword>
<dbReference type="InterPro" id="IPR000160">
    <property type="entry name" value="GGDEF_dom"/>
</dbReference>
<dbReference type="PANTHER" id="PTHR45138:SF9">
    <property type="entry name" value="DIGUANYLATE CYCLASE DGCM-RELATED"/>
    <property type="match status" value="1"/>
</dbReference>
<dbReference type="SUPFAM" id="SSF55073">
    <property type="entry name" value="Nucleotide cyclase"/>
    <property type="match status" value="1"/>
</dbReference>
<feature type="domain" description="GGDEF" evidence="4">
    <location>
        <begin position="245"/>
        <end position="378"/>
    </location>
</feature>
<evidence type="ECO:0000313" key="5">
    <source>
        <dbReference type="EMBL" id="MCG7506014.1"/>
    </source>
</evidence>
<protein>
    <recommendedName>
        <fullName evidence="1">diguanylate cyclase</fullName>
        <ecNumber evidence="1">2.7.7.65</ecNumber>
    </recommendedName>
</protein>
<dbReference type="SMART" id="SM00267">
    <property type="entry name" value="GGDEF"/>
    <property type="match status" value="1"/>
</dbReference>
<evidence type="ECO:0000256" key="2">
    <source>
        <dbReference type="ARBA" id="ARBA00034247"/>
    </source>
</evidence>
<feature type="transmembrane region" description="Helical" evidence="3">
    <location>
        <begin position="35"/>
        <end position="57"/>
    </location>
</feature>
<dbReference type="Proteomes" id="UP001201701">
    <property type="component" value="Unassembled WGS sequence"/>
</dbReference>
<dbReference type="InterPro" id="IPR043128">
    <property type="entry name" value="Rev_trsase/Diguanyl_cyclase"/>
</dbReference>
<comment type="caution">
    <text evidence="5">The sequence shown here is derived from an EMBL/GenBank/DDBJ whole genome shotgun (WGS) entry which is preliminary data.</text>
</comment>
<feature type="transmembrane region" description="Helical" evidence="3">
    <location>
        <begin position="192"/>
        <end position="209"/>
    </location>
</feature>
<dbReference type="PANTHER" id="PTHR45138">
    <property type="entry name" value="REGULATORY COMPONENTS OF SENSORY TRANSDUCTION SYSTEM"/>
    <property type="match status" value="1"/>
</dbReference>
<keyword evidence="3" id="KW-1133">Transmembrane helix</keyword>
<evidence type="ECO:0000313" key="6">
    <source>
        <dbReference type="Proteomes" id="UP001201701"/>
    </source>
</evidence>
<feature type="transmembrane region" description="Helical" evidence="3">
    <location>
        <begin position="63"/>
        <end position="81"/>
    </location>
</feature>
<dbReference type="EC" id="2.7.7.65" evidence="1"/>
<dbReference type="Pfam" id="PF00990">
    <property type="entry name" value="GGDEF"/>
    <property type="match status" value="1"/>
</dbReference>
<evidence type="ECO:0000259" key="4">
    <source>
        <dbReference type="PROSITE" id="PS50887"/>
    </source>
</evidence>
<accession>A0ABS9QF19</accession>
<name>A0ABS9QF19_9HYPH</name>
<reference evidence="5 6" key="1">
    <citation type="submission" date="2022-02" db="EMBL/GenBank/DDBJ databases">
        <title>Draft genome sequence of Mezorhizobium retamae strain IRAMC:0171 isolated from Retama raetam nodules.</title>
        <authorList>
            <person name="Bengaied R."/>
            <person name="Sbissi I."/>
            <person name="Huber K."/>
            <person name="Ghodbane F."/>
            <person name="Nouioui I."/>
            <person name="Tarhouni M."/>
            <person name="Gtari M."/>
        </authorList>
    </citation>
    <scope>NUCLEOTIDE SEQUENCE [LARGE SCALE GENOMIC DNA]</scope>
    <source>
        <strain evidence="5 6">IRAMC:0171</strain>
    </source>
</reference>
<evidence type="ECO:0000256" key="3">
    <source>
        <dbReference type="SAM" id="Phobius"/>
    </source>
</evidence>
<keyword evidence="6" id="KW-1185">Reference proteome</keyword>
<sequence length="382" mass="41385">MFFDQITFLLAIGVSSGALCVTLFGAWIGSRRDSFLLDWSVGLGFIVVGIMLLSAIGRHYDPVLQAASFTALLTGFGFIYAGSMQFRVGMTHWVAVWAATGLGVLSTACAFMLGFSGIGTITANLGIALLLVLTGRQYWDGRAESPVAMVATAVLYAITAISFALCSLAIALERKWILTELPANWAEGINSVVVIIGLTGIGALSLTVNQARISRFHRMEALTDPLTNLLNRRALIDRYSSPARPRTAAILFDLDHFKSVNDTYGHAAGDLVLRHFAEILSTRMRISDIAARVGGEEFCAILHNVDREMAVEFAERIRMKTEEKTVASIKGQIAVTVSVGVAYSAGHGESFGMLLERADQALYRAKTDGRNRVKSDEIRLVG</sequence>
<proteinExistence type="predicted"/>
<dbReference type="CDD" id="cd01949">
    <property type="entry name" value="GGDEF"/>
    <property type="match status" value="1"/>
</dbReference>
<organism evidence="5 6">
    <name type="scientific">Mesorhizobium retamae</name>
    <dbReference type="NCBI Taxonomy" id="2912854"/>
    <lineage>
        <taxon>Bacteria</taxon>
        <taxon>Pseudomonadati</taxon>
        <taxon>Pseudomonadota</taxon>
        <taxon>Alphaproteobacteria</taxon>
        <taxon>Hyphomicrobiales</taxon>
        <taxon>Phyllobacteriaceae</taxon>
        <taxon>Mesorhizobium</taxon>
    </lineage>
</organism>
<dbReference type="PROSITE" id="PS50887">
    <property type="entry name" value="GGDEF"/>
    <property type="match status" value="1"/>
</dbReference>
<feature type="transmembrane region" description="Helical" evidence="3">
    <location>
        <begin position="121"/>
        <end position="139"/>
    </location>
</feature>
<comment type="catalytic activity">
    <reaction evidence="2">
        <text>2 GTP = 3',3'-c-di-GMP + 2 diphosphate</text>
        <dbReference type="Rhea" id="RHEA:24898"/>
        <dbReference type="ChEBI" id="CHEBI:33019"/>
        <dbReference type="ChEBI" id="CHEBI:37565"/>
        <dbReference type="ChEBI" id="CHEBI:58805"/>
        <dbReference type="EC" id="2.7.7.65"/>
    </reaction>
</comment>
<dbReference type="InterPro" id="IPR050469">
    <property type="entry name" value="Diguanylate_Cyclase"/>
</dbReference>
<dbReference type="NCBIfam" id="TIGR00254">
    <property type="entry name" value="GGDEF"/>
    <property type="match status" value="1"/>
</dbReference>
<dbReference type="RefSeq" id="WP_239365786.1">
    <property type="nucleotide sequence ID" value="NZ_JAKREW010000011.1"/>
</dbReference>
<feature type="transmembrane region" description="Helical" evidence="3">
    <location>
        <begin position="93"/>
        <end position="115"/>
    </location>
</feature>
<dbReference type="EMBL" id="JAKREW010000011">
    <property type="protein sequence ID" value="MCG7506014.1"/>
    <property type="molecule type" value="Genomic_DNA"/>
</dbReference>
<feature type="transmembrane region" description="Helical" evidence="3">
    <location>
        <begin position="6"/>
        <end position="28"/>
    </location>
</feature>
<dbReference type="InterPro" id="IPR029787">
    <property type="entry name" value="Nucleotide_cyclase"/>
</dbReference>
<gene>
    <name evidence="5" type="ORF">L4923_13405</name>
</gene>
<keyword evidence="3" id="KW-0472">Membrane</keyword>
<feature type="transmembrane region" description="Helical" evidence="3">
    <location>
        <begin position="146"/>
        <end position="172"/>
    </location>
</feature>